<keyword evidence="8" id="KW-0902">Two-component regulatory system</keyword>
<dbReference type="InterPro" id="IPR003594">
    <property type="entry name" value="HATPase_dom"/>
</dbReference>
<dbReference type="Gene3D" id="1.20.5.1930">
    <property type="match status" value="1"/>
</dbReference>
<dbReference type="InterPro" id="IPR036890">
    <property type="entry name" value="HATPase_C_sf"/>
</dbReference>
<keyword evidence="11" id="KW-0378">Hydrolase</keyword>
<evidence type="ECO:0000256" key="6">
    <source>
        <dbReference type="ARBA" id="ARBA00022777"/>
    </source>
</evidence>
<dbReference type="EMBL" id="BBYQ01000054">
    <property type="protein sequence ID" value="GAP29367.1"/>
    <property type="molecule type" value="Genomic_DNA"/>
</dbReference>
<dbReference type="EMBL" id="CP017839">
    <property type="protein sequence ID" value="APA98911.1"/>
    <property type="molecule type" value="Genomic_DNA"/>
</dbReference>
<dbReference type="GO" id="GO:0016787">
    <property type="term" value="F:hydrolase activity"/>
    <property type="evidence" value="ECO:0007669"/>
    <property type="project" value="UniProtKB-KW"/>
</dbReference>
<evidence type="ECO:0000256" key="1">
    <source>
        <dbReference type="ARBA" id="ARBA00000085"/>
    </source>
</evidence>
<feature type="transmembrane region" description="Helical" evidence="9">
    <location>
        <begin position="152"/>
        <end position="170"/>
    </location>
</feature>
<proteinExistence type="predicted"/>
<dbReference type="GO" id="GO:0004673">
    <property type="term" value="F:protein histidine kinase activity"/>
    <property type="evidence" value="ECO:0007669"/>
    <property type="project" value="UniProtKB-EC"/>
</dbReference>
<evidence type="ECO:0000256" key="4">
    <source>
        <dbReference type="ARBA" id="ARBA00022679"/>
    </source>
</evidence>
<keyword evidence="3" id="KW-0597">Phosphoprotein</keyword>
<comment type="catalytic activity">
    <reaction evidence="1">
        <text>ATP + protein L-histidine = ADP + protein N-phospho-L-histidine.</text>
        <dbReference type="EC" id="2.7.13.3"/>
    </reaction>
</comment>
<feature type="domain" description="Histidine kinase/HSP90-like ATPase" evidence="10">
    <location>
        <begin position="318"/>
        <end position="414"/>
    </location>
</feature>
<sequence>MNADGTGSLARHRLRQLIFALLIGNSVLIGLNLAAAWWRPTVWVFSMLGLLMLETLVFGVALRSSARDPLERPVAIISVVIWSGAMIASWLSPFTLPIHVVAVLIPAISAVPYVPRHHLPRYFLATLVSAFVCAALALPLIASVSAPTPVKYLATLGLPAVTTPILLVVWHTAATMRDMTVIARRNADALRSSQRLLAERADQLTSSRARLVAATDAERRRLEQDLHDGAQQHLVAIAVTLGLARQTADSDPGTCAELIGEAGELLQTAIAEIRRLAQGIYPPLLARDGLLAALPAAAARATVPVRVRVDRVGRYRPDIETALYYCCLEAIQNSAKHGGPGTAVTIAANQYGSTLLLTITDTGCGFDSATATEGSGLTNMKDRLSVIGGTLTVDSAPGMGTRLTAAVATRPLPVS</sequence>
<gene>
    <name evidence="11" type="ORF">NS506_04865</name>
    <name evidence="12" type="ORF">NSK11_contig00054-0037</name>
</gene>
<dbReference type="InterPro" id="IPR050482">
    <property type="entry name" value="Sensor_HK_TwoCompSys"/>
</dbReference>
<dbReference type="KEGG" id="nsr:NS506_04865"/>
<evidence type="ECO:0000259" key="10">
    <source>
        <dbReference type="SMART" id="SM00387"/>
    </source>
</evidence>
<dbReference type="EC" id="2.7.13.3" evidence="2"/>
<evidence type="ECO:0000313" key="13">
    <source>
        <dbReference type="Proteomes" id="UP000037179"/>
    </source>
</evidence>
<dbReference type="GO" id="GO:0008168">
    <property type="term" value="F:methyltransferase activity"/>
    <property type="evidence" value="ECO:0007669"/>
    <property type="project" value="UniProtKB-KW"/>
</dbReference>
<dbReference type="Gene3D" id="3.30.565.10">
    <property type="entry name" value="Histidine kinase-like ATPase, C-terminal domain"/>
    <property type="match status" value="1"/>
</dbReference>
<dbReference type="SUPFAM" id="SSF55874">
    <property type="entry name" value="ATPase domain of HSP90 chaperone/DNA topoisomerase II/histidine kinase"/>
    <property type="match status" value="1"/>
</dbReference>
<evidence type="ECO:0000256" key="5">
    <source>
        <dbReference type="ARBA" id="ARBA00022741"/>
    </source>
</evidence>
<keyword evidence="9" id="KW-0812">Transmembrane</keyword>
<dbReference type="PANTHER" id="PTHR24421">
    <property type="entry name" value="NITRATE/NITRITE SENSOR PROTEIN NARX-RELATED"/>
    <property type="match status" value="1"/>
</dbReference>
<keyword evidence="11" id="KW-0489">Methyltransferase</keyword>
<reference evidence="11 14" key="3">
    <citation type="submission" date="2016-10" db="EMBL/GenBank/DDBJ databases">
        <title>Genome sequence of Nocardia seriolae strain EM150506, isolated from Anguila japonica.</title>
        <authorList>
            <person name="Han H.-J."/>
        </authorList>
    </citation>
    <scope>NUCLEOTIDE SEQUENCE [LARGE SCALE GENOMIC DNA]</scope>
    <source>
        <strain evidence="11 14">EM150506</strain>
    </source>
</reference>
<keyword evidence="6" id="KW-0418">Kinase</keyword>
<dbReference type="Pfam" id="PF02518">
    <property type="entry name" value="HATPase_c"/>
    <property type="match status" value="1"/>
</dbReference>
<evidence type="ECO:0000313" key="11">
    <source>
        <dbReference type="EMBL" id="APA98911.1"/>
    </source>
</evidence>
<feature type="transmembrane region" description="Helical" evidence="9">
    <location>
        <begin position="17"/>
        <end position="37"/>
    </location>
</feature>
<evidence type="ECO:0000256" key="9">
    <source>
        <dbReference type="SAM" id="Phobius"/>
    </source>
</evidence>
<feature type="transmembrane region" description="Helical" evidence="9">
    <location>
        <begin position="43"/>
        <end position="62"/>
    </location>
</feature>
<dbReference type="GO" id="GO:0032259">
    <property type="term" value="P:methylation"/>
    <property type="evidence" value="ECO:0007669"/>
    <property type="project" value="UniProtKB-KW"/>
</dbReference>
<feature type="transmembrane region" description="Helical" evidence="9">
    <location>
        <begin position="74"/>
        <end position="92"/>
    </location>
</feature>
<keyword evidence="9" id="KW-0472">Membrane</keyword>
<reference evidence="13" key="1">
    <citation type="submission" date="2015-07" db="EMBL/GenBank/DDBJ databases">
        <title>Nocardia seriolae U-1 whole genome shotgun sequence.</title>
        <authorList>
            <person name="Imajoh M."/>
            <person name="Fukumoto Y."/>
            <person name="Sukeda M."/>
            <person name="Yamane J."/>
            <person name="Yamasaki K."/>
            <person name="Shimizu M."/>
            <person name="Ohnishi K."/>
            <person name="Oshima S."/>
        </authorList>
    </citation>
    <scope>NUCLEOTIDE SEQUENCE [LARGE SCALE GENOMIC DNA]</scope>
    <source>
        <strain evidence="13">U-1</strain>
    </source>
</reference>
<evidence type="ECO:0000256" key="8">
    <source>
        <dbReference type="ARBA" id="ARBA00023012"/>
    </source>
</evidence>
<dbReference type="InterPro" id="IPR011712">
    <property type="entry name" value="Sig_transdc_His_kin_sub3_dim/P"/>
</dbReference>
<evidence type="ECO:0000256" key="3">
    <source>
        <dbReference type="ARBA" id="ARBA00022553"/>
    </source>
</evidence>
<dbReference type="AlphaFoldDB" id="A0ABC8AWV9"/>
<evidence type="ECO:0000256" key="2">
    <source>
        <dbReference type="ARBA" id="ARBA00012438"/>
    </source>
</evidence>
<keyword evidence="5" id="KW-0547">Nucleotide-binding</keyword>
<reference evidence="12 13" key="2">
    <citation type="journal article" date="2016" name="Genome Announc.">
        <title>Draft Genome Sequence of Erythromycin- and Oxytetracycline-Sensitive Nocardia seriolae Strain U-1 (NBRC 110359).</title>
        <authorList>
            <person name="Imajoh M."/>
            <person name="Sukeda M."/>
            <person name="Shimizu M."/>
            <person name="Yamane J."/>
            <person name="Ohnishi K."/>
            <person name="Oshima S."/>
        </authorList>
    </citation>
    <scope>NUCLEOTIDE SEQUENCE [LARGE SCALE GENOMIC DNA]</scope>
    <source>
        <strain evidence="12 13">U-1</strain>
    </source>
</reference>
<keyword evidence="9" id="KW-1133">Transmembrane helix</keyword>
<organism evidence="11 14">
    <name type="scientific">Nocardia seriolae</name>
    <dbReference type="NCBI Taxonomy" id="37332"/>
    <lineage>
        <taxon>Bacteria</taxon>
        <taxon>Bacillati</taxon>
        <taxon>Actinomycetota</taxon>
        <taxon>Actinomycetes</taxon>
        <taxon>Mycobacteriales</taxon>
        <taxon>Nocardiaceae</taxon>
        <taxon>Nocardia</taxon>
    </lineage>
</organism>
<keyword evidence="4 11" id="KW-0808">Transferase</keyword>
<dbReference type="PANTHER" id="PTHR24421:SF10">
    <property type="entry name" value="NITRATE_NITRITE SENSOR PROTEIN NARQ"/>
    <property type="match status" value="1"/>
</dbReference>
<dbReference type="CDD" id="cd16917">
    <property type="entry name" value="HATPase_UhpB-NarQ-NarX-like"/>
    <property type="match status" value="1"/>
</dbReference>
<keyword evidence="7" id="KW-0067">ATP-binding</keyword>
<dbReference type="Proteomes" id="UP000037179">
    <property type="component" value="Unassembled WGS sequence"/>
</dbReference>
<dbReference type="Pfam" id="PF07730">
    <property type="entry name" value="HisKA_3"/>
    <property type="match status" value="1"/>
</dbReference>
<evidence type="ECO:0000313" key="14">
    <source>
        <dbReference type="Proteomes" id="UP000180166"/>
    </source>
</evidence>
<evidence type="ECO:0000313" key="12">
    <source>
        <dbReference type="EMBL" id="GAP29367.1"/>
    </source>
</evidence>
<feature type="transmembrane region" description="Helical" evidence="9">
    <location>
        <begin position="122"/>
        <end position="146"/>
    </location>
</feature>
<name>A0ABC8AWV9_9NOCA</name>
<dbReference type="SMART" id="SM00387">
    <property type="entry name" value="HATPase_c"/>
    <property type="match status" value="1"/>
</dbReference>
<dbReference type="GO" id="GO:0000160">
    <property type="term" value="P:phosphorelay signal transduction system"/>
    <property type="evidence" value="ECO:0007669"/>
    <property type="project" value="UniProtKB-KW"/>
</dbReference>
<protein>
    <recommendedName>
        <fullName evidence="2">histidine kinase</fullName>
        <ecNumber evidence="2">2.7.13.3</ecNumber>
    </recommendedName>
</protein>
<accession>A0ABC8AWV9</accession>
<keyword evidence="13" id="KW-1185">Reference proteome</keyword>
<dbReference type="Proteomes" id="UP000180166">
    <property type="component" value="Chromosome"/>
</dbReference>
<dbReference type="RefSeq" id="WP_052486674.1">
    <property type="nucleotide sequence ID" value="NZ_AP028459.1"/>
</dbReference>
<dbReference type="GO" id="GO:0005524">
    <property type="term" value="F:ATP binding"/>
    <property type="evidence" value="ECO:0007669"/>
    <property type="project" value="UniProtKB-KW"/>
</dbReference>
<evidence type="ECO:0000256" key="7">
    <source>
        <dbReference type="ARBA" id="ARBA00022840"/>
    </source>
</evidence>